<gene>
    <name evidence="2" type="ORF">THAOC_25125</name>
</gene>
<dbReference type="Proteomes" id="UP000266841">
    <property type="component" value="Unassembled WGS sequence"/>
</dbReference>
<keyword evidence="3" id="KW-1185">Reference proteome</keyword>
<evidence type="ECO:0000313" key="2">
    <source>
        <dbReference type="EMBL" id="EJK55170.1"/>
    </source>
</evidence>
<accession>K0RQ22</accession>
<organism evidence="2 3">
    <name type="scientific">Thalassiosira oceanica</name>
    <name type="common">Marine diatom</name>
    <dbReference type="NCBI Taxonomy" id="159749"/>
    <lineage>
        <taxon>Eukaryota</taxon>
        <taxon>Sar</taxon>
        <taxon>Stramenopiles</taxon>
        <taxon>Ochrophyta</taxon>
        <taxon>Bacillariophyta</taxon>
        <taxon>Coscinodiscophyceae</taxon>
        <taxon>Thalassiosirophycidae</taxon>
        <taxon>Thalassiosirales</taxon>
        <taxon>Thalassiosiraceae</taxon>
        <taxon>Thalassiosira</taxon>
    </lineage>
</organism>
<name>K0RQ22_THAOC</name>
<dbReference type="eggNOG" id="ENOG502QZCH">
    <property type="taxonomic scope" value="Eukaryota"/>
</dbReference>
<sequence>MTIVDSIVKAIKLSHSLKKHGANELHRHEEFQRIPGRCGWEKVVKFVHSIFDYIDIYDSDSDKRCGLALSGWKVLSEGVRLGGIPPAKKDIETNVGKFSSFVDALFGHIINRKNPEPCKPSLKAFEIITLALIRHYDRFVDLLSRDPKKRYDEWKRHPVQVKISRAMQEAGVSQDVFDAWKVEVNKCFRRRNFTSLPCADNDAGEGNVDARSLTTQIGTNNKITSELTKAVTDLGEEVRLLKRQNTKQLEEMKSISVKLAECNARNELLLKQNVQIIQQTQLLMGGGLQQLAAGGQISSTPTTLNHNPPPICGTPVVSPQVVSPAGQRVSEPDCT</sequence>
<reference evidence="2 3" key="1">
    <citation type="journal article" date="2012" name="Genome Biol.">
        <title>Genome and low-iron response of an oceanic diatom adapted to chronic iron limitation.</title>
        <authorList>
            <person name="Lommer M."/>
            <person name="Specht M."/>
            <person name="Roy A.S."/>
            <person name="Kraemer L."/>
            <person name="Andreson R."/>
            <person name="Gutowska M.A."/>
            <person name="Wolf J."/>
            <person name="Bergner S.V."/>
            <person name="Schilhabel M.B."/>
            <person name="Klostermeier U.C."/>
            <person name="Beiko R.G."/>
            <person name="Rosenstiel P."/>
            <person name="Hippler M."/>
            <person name="Laroche J."/>
        </authorList>
    </citation>
    <scope>NUCLEOTIDE SEQUENCE [LARGE SCALE GENOMIC DNA]</scope>
    <source>
        <strain evidence="2 3">CCMP1005</strain>
    </source>
</reference>
<feature type="region of interest" description="Disordered" evidence="1">
    <location>
        <begin position="299"/>
        <end position="335"/>
    </location>
</feature>
<protein>
    <submittedName>
        <fullName evidence="2">Uncharacterized protein</fullName>
    </submittedName>
</protein>
<evidence type="ECO:0000313" key="3">
    <source>
        <dbReference type="Proteomes" id="UP000266841"/>
    </source>
</evidence>
<dbReference type="EMBL" id="AGNL01034613">
    <property type="protein sequence ID" value="EJK55170.1"/>
    <property type="molecule type" value="Genomic_DNA"/>
</dbReference>
<evidence type="ECO:0000256" key="1">
    <source>
        <dbReference type="SAM" id="MobiDB-lite"/>
    </source>
</evidence>
<proteinExistence type="predicted"/>
<feature type="non-terminal residue" evidence="2">
    <location>
        <position position="335"/>
    </location>
</feature>
<dbReference type="AlphaFoldDB" id="K0RQ22"/>
<comment type="caution">
    <text evidence="2">The sequence shown here is derived from an EMBL/GenBank/DDBJ whole genome shotgun (WGS) entry which is preliminary data.</text>
</comment>